<dbReference type="GO" id="GO:0016301">
    <property type="term" value="F:kinase activity"/>
    <property type="evidence" value="ECO:0007669"/>
    <property type="project" value="UniProtKB-KW"/>
</dbReference>
<proteinExistence type="evidence at transcript level"/>
<sequence>MFAKRIPFVIHRCLAQRTFQAAQLKLPKSYTSDASVDKHPSLASRSSKSALTSQTTLKDADIITEQLHKAKSIDRVLELVSQHHGVMNNSQVLSAFDCLYEAAREAGTTDYTAITSQPSFRELCNRALKRMRFYEIEDTISLFKMATFFKIPANTGLVQAIAQMLRHSINTLSLQQLMFINSLLVQQKNGSSLTEALKMAVPLVFQAQLPIQLDFTNAEDVVQCFKFAYQKELDPALIEKLAVSLLSHLPNLTSEQAATLLLTVGLTAPSMSSAIPGVLDLVTAAERVVVSSLGSFPPKAIRAFLTCFVRGFYSKDLLEALVRKGMQEGWELWQMSLLLQGCQRAGYATPELSEYVAERVVKEARTVSDDGRVSIVVFARSAAACPKNAPTFREAGQVLALCRDKLHLAQLAAPHLFVSTAVSLASLHCFPKEVLDIAFSEEFLSKARFKVPQKRWAGMLRDLLQLEQGVRIELKGGYEGPLLPVPLRQEAIALVARESGTLLPLKKSLEVALGGGQFLKAALWTRHGYFVDFAVVMRKGEYPMAINMQPMQDEDGEFSYIEDLTVPEDSKILTVVTADASSYWRDTAALRRSVVTKLHHLSTLGYCPLLVNVEQWKSLMDHEKIPYLMREAKAVLSEGDASWAMHMK</sequence>
<dbReference type="GO" id="GO:0000963">
    <property type="term" value="P:mitochondrial RNA processing"/>
    <property type="evidence" value="ECO:0007669"/>
    <property type="project" value="TreeGrafter"/>
</dbReference>
<dbReference type="GO" id="GO:0003723">
    <property type="term" value="F:RNA binding"/>
    <property type="evidence" value="ECO:0007669"/>
    <property type="project" value="TreeGrafter"/>
</dbReference>
<dbReference type="GO" id="GO:0035770">
    <property type="term" value="C:ribonucleoprotein granule"/>
    <property type="evidence" value="ECO:0007669"/>
    <property type="project" value="TreeGrafter"/>
</dbReference>
<dbReference type="EMBL" id="GEFM01006620">
    <property type="protein sequence ID" value="JAP69176.1"/>
    <property type="molecule type" value="mRNA"/>
</dbReference>
<dbReference type="AlphaFoldDB" id="A0A131XU52"/>
<dbReference type="GO" id="GO:0044528">
    <property type="term" value="P:regulation of mitochondrial mRNA stability"/>
    <property type="evidence" value="ECO:0007669"/>
    <property type="project" value="TreeGrafter"/>
</dbReference>
<accession>A0A131XU52</accession>
<evidence type="ECO:0000313" key="2">
    <source>
        <dbReference type="EMBL" id="JAP69176.1"/>
    </source>
</evidence>
<dbReference type="PANTHER" id="PTHR21228">
    <property type="entry name" value="FAST LEU-RICH DOMAIN-CONTAINING"/>
    <property type="match status" value="1"/>
</dbReference>
<dbReference type="GO" id="GO:0005759">
    <property type="term" value="C:mitochondrial matrix"/>
    <property type="evidence" value="ECO:0007669"/>
    <property type="project" value="TreeGrafter"/>
</dbReference>
<feature type="domain" description="RAP" evidence="1">
    <location>
        <begin position="575"/>
        <end position="631"/>
    </location>
</feature>
<dbReference type="InterPro" id="IPR050870">
    <property type="entry name" value="FAST_kinase"/>
</dbReference>
<protein>
    <submittedName>
        <fullName evidence="2">Putative fast kinase domain-containing protein 2</fullName>
    </submittedName>
</protein>
<name>A0A131XU52_IXORI</name>
<keyword evidence="2" id="KW-0808">Transferase</keyword>
<keyword evidence="2" id="KW-0418">Kinase</keyword>
<reference evidence="2" key="1">
    <citation type="submission" date="2016-02" db="EMBL/GenBank/DDBJ databases">
        <title>RNAseq analyses of the midgut from blood- or serum-fed Ixodes ricinus ticks.</title>
        <authorList>
            <person name="Perner J."/>
            <person name="Provaznik J."/>
            <person name="Schrenkova J."/>
            <person name="Urbanova V."/>
            <person name="Ribeiro J.M."/>
            <person name="Kopacek P."/>
        </authorList>
    </citation>
    <scope>NUCLEOTIDE SEQUENCE</scope>
    <source>
        <tissue evidence="2">Gut</tissue>
    </source>
</reference>
<organism evidence="2">
    <name type="scientific">Ixodes ricinus</name>
    <name type="common">Common tick</name>
    <name type="synonym">Acarus ricinus</name>
    <dbReference type="NCBI Taxonomy" id="34613"/>
    <lineage>
        <taxon>Eukaryota</taxon>
        <taxon>Metazoa</taxon>
        <taxon>Ecdysozoa</taxon>
        <taxon>Arthropoda</taxon>
        <taxon>Chelicerata</taxon>
        <taxon>Arachnida</taxon>
        <taxon>Acari</taxon>
        <taxon>Parasitiformes</taxon>
        <taxon>Ixodida</taxon>
        <taxon>Ixodoidea</taxon>
        <taxon>Ixodidae</taxon>
        <taxon>Ixodinae</taxon>
        <taxon>Ixodes</taxon>
    </lineage>
</organism>
<dbReference type="SMART" id="SM00952">
    <property type="entry name" value="RAP"/>
    <property type="match status" value="1"/>
</dbReference>
<dbReference type="InterPro" id="IPR013584">
    <property type="entry name" value="RAP"/>
</dbReference>
<evidence type="ECO:0000259" key="1">
    <source>
        <dbReference type="SMART" id="SM00952"/>
    </source>
</evidence>
<dbReference type="PANTHER" id="PTHR21228:SF69">
    <property type="entry name" value="GH07286P"/>
    <property type="match status" value="1"/>
</dbReference>